<dbReference type="Proteomes" id="UP000000657">
    <property type="component" value="Chromosome"/>
</dbReference>
<dbReference type="HOGENOM" id="CLU_028518_5_2_11"/>
<organism evidence="10 11">
    <name type="scientific">Frankia alni (strain DSM 45986 / CECT 9034 / ACN14a)</name>
    <dbReference type="NCBI Taxonomy" id="326424"/>
    <lineage>
        <taxon>Bacteria</taxon>
        <taxon>Bacillati</taxon>
        <taxon>Actinomycetota</taxon>
        <taxon>Actinomycetes</taxon>
        <taxon>Frankiales</taxon>
        <taxon>Frankiaceae</taxon>
        <taxon>Frankia</taxon>
    </lineage>
</organism>
<gene>
    <name evidence="10" type="primary">dppC</name>
    <name evidence="10" type="ordered locus">FRAAL6182</name>
</gene>
<dbReference type="AlphaFoldDB" id="Q0RCL9"/>
<reference evidence="10 11" key="1">
    <citation type="journal article" date="2007" name="Genome Res.">
        <title>Genome characteristics of facultatively symbiotic Frankia sp. strains reflect host range and host plant biogeography.</title>
        <authorList>
            <person name="Normand P."/>
            <person name="Lapierre P."/>
            <person name="Tisa L.S."/>
            <person name="Gogarten J.P."/>
            <person name="Alloisio N."/>
            <person name="Bagnarol E."/>
            <person name="Bassi C.A."/>
            <person name="Berry A.M."/>
            <person name="Bickhart D.M."/>
            <person name="Choisne N."/>
            <person name="Couloux A."/>
            <person name="Cournoyer B."/>
            <person name="Cruveiller S."/>
            <person name="Daubin V."/>
            <person name="Demange N."/>
            <person name="Francino M.P."/>
            <person name="Goltsman E."/>
            <person name="Huang Y."/>
            <person name="Kopp O.R."/>
            <person name="Labarre L."/>
            <person name="Lapidus A."/>
            <person name="Lavire C."/>
            <person name="Marechal J."/>
            <person name="Martinez M."/>
            <person name="Mastronunzio J.E."/>
            <person name="Mullin B.C."/>
            <person name="Niemann J."/>
            <person name="Pujic P."/>
            <person name="Rawnsley T."/>
            <person name="Rouy Z."/>
            <person name="Schenowitz C."/>
            <person name="Sellstedt A."/>
            <person name="Tavares F."/>
            <person name="Tomkins J.P."/>
            <person name="Vallenet D."/>
            <person name="Valverde C."/>
            <person name="Wall L.G."/>
            <person name="Wang Y."/>
            <person name="Medigue C."/>
            <person name="Benson D.R."/>
        </authorList>
    </citation>
    <scope>NUCLEOTIDE SEQUENCE [LARGE SCALE GENOMIC DNA]</scope>
    <source>
        <strain evidence="11">DSM 45986 / CECT 9034 / ACN14a</strain>
    </source>
</reference>
<dbReference type="EMBL" id="CT573213">
    <property type="protein sequence ID" value="CAJ64805.1"/>
    <property type="molecule type" value="Genomic_DNA"/>
</dbReference>
<dbReference type="GO" id="GO:0055085">
    <property type="term" value="P:transmembrane transport"/>
    <property type="evidence" value="ECO:0007669"/>
    <property type="project" value="InterPro"/>
</dbReference>
<keyword evidence="5 7" id="KW-1133">Transmembrane helix</keyword>
<evidence type="ECO:0000313" key="10">
    <source>
        <dbReference type="EMBL" id="CAJ64805.1"/>
    </source>
</evidence>
<dbReference type="Pfam" id="PF00528">
    <property type="entry name" value="BPD_transp_1"/>
    <property type="match status" value="1"/>
</dbReference>
<evidence type="ECO:0000259" key="9">
    <source>
        <dbReference type="PROSITE" id="PS50928"/>
    </source>
</evidence>
<evidence type="ECO:0000256" key="5">
    <source>
        <dbReference type="ARBA" id="ARBA00022989"/>
    </source>
</evidence>
<feature type="transmembrane region" description="Helical" evidence="7">
    <location>
        <begin position="242"/>
        <end position="261"/>
    </location>
</feature>
<evidence type="ECO:0000256" key="7">
    <source>
        <dbReference type="RuleBase" id="RU363032"/>
    </source>
</evidence>
<accession>Q0RCL9</accession>
<keyword evidence="4 7" id="KW-0812">Transmembrane</keyword>
<dbReference type="PROSITE" id="PS50928">
    <property type="entry name" value="ABC_TM1"/>
    <property type="match status" value="1"/>
</dbReference>
<dbReference type="STRING" id="326424.FRAAL6182"/>
<dbReference type="GO" id="GO:0005886">
    <property type="term" value="C:plasma membrane"/>
    <property type="evidence" value="ECO:0007669"/>
    <property type="project" value="UniProtKB-SubCell"/>
</dbReference>
<keyword evidence="11" id="KW-1185">Reference proteome</keyword>
<dbReference type="InterPro" id="IPR035906">
    <property type="entry name" value="MetI-like_sf"/>
</dbReference>
<evidence type="ECO:0000256" key="6">
    <source>
        <dbReference type="ARBA" id="ARBA00023136"/>
    </source>
</evidence>
<evidence type="ECO:0000256" key="1">
    <source>
        <dbReference type="ARBA" id="ARBA00004651"/>
    </source>
</evidence>
<dbReference type="PANTHER" id="PTHR43386:SF1">
    <property type="entry name" value="D,D-DIPEPTIDE TRANSPORT SYSTEM PERMEASE PROTEIN DDPC-RELATED"/>
    <property type="match status" value="1"/>
</dbReference>
<keyword evidence="6 7" id="KW-0472">Membrane</keyword>
<evidence type="ECO:0000256" key="4">
    <source>
        <dbReference type="ARBA" id="ARBA00022692"/>
    </source>
</evidence>
<feature type="domain" description="ABC transmembrane type-1" evidence="9">
    <location>
        <begin position="109"/>
        <end position="305"/>
    </location>
</feature>
<name>Q0RCL9_FRAAA</name>
<comment type="subcellular location">
    <subcellularLocation>
        <location evidence="1 7">Cell membrane</location>
        <topology evidence="1 7">Multi-pass membrane protein</topology>
    </subcellularLocation>
</comment>
<dbReference type="CDD" id="cd06261">
    <property type="entry name" value="TM_PBP2"/>
    <property type="match status" value="1"/>
</dbReference>
<feature type="transmembrane region" description="Helical" evidence="7">
    <location>
        <begin position="292"/>
        <end position="311"/>
    </location>
</feature>
<keyword evidence="3" id="KW-1003">Cell membrane</keyword>
<evidence type="ECO:0000313" key="11">
    <source>
        <dbReference type="Proteomes" id="UP000000657"/>
    </source>
</evidence>
<dbReference type="RefSeq" id="WP_011607232.1">
    <property type="nucleotide sequence ID" value="NC_008278.1"/>
</dbReference>
<protein>
    <submittedName>
        <fullName evidence="10">Dipeptide transport protein 2 (ABC superfamily, membrane)</fullName>
    </submittedName>
</protein>
<evidence type="ECO:0000256" key="2">
    <source>
        <dbReference type="ARBA" id="ARBA00022448"/>
    </source>
</evidence>
<dbReference type="InterPro" id="IPR000515">
    <property type="entry name" value="MetI-like"/>
</dbReference>
<feature type="region of interest" description="Disordered" evidence="8">
    <location>
        <begin position="1"/>
        <end position="42"/>
    </location>
</feature>
<dbReference type="Gene3D" id="1.10.3720.10">
    <property type="entry name" value="MetI-like"/>
    <property type="match status" value="1"/>
</dbReference>
<feature type="transmembrane region" description="Helical" evidence="7">
    <location>
        <begin position="50"/>
        <end position="71"/>
    </location>
</feature>
<sequence length="315" mass="32224">MTTTPTVGVAPAALGPLPAGAPGAPGAPATESTPAAPSSTGGGLRRWLPVVLRLLPLAVLVIIAIIGPWVAPHNPERVSGPTSAPPSGDHLFGTDTSGLDVFSQTLAATRTNVWVATVVVLLATAAGALLGLLTGMNESSRGPRGVIARIVGRVVDFVQAVPGMLLGLVAVAFYGASVTTLVLTLAVVLAPLQARLVRTEVLRVRSDAYVDAARMAGLSELRLTLRHVLPNSCRPALENMSVIFAVSIILTASLGFLGAGLPTPKPEWGSMISRGATDAAVGNWWPATFPTLALILTVAIIATTSSTLLGGRRGR</sequence>
<evidence type="ECO:0000256" key="3">
    <source>
        <dbReference type="ARBA" id="ARBA00022475"/>
    </source>
</evidence>
<feature type="transmembrane region" description="Helical" evidence="7">
    <location>
        <begin position="113"/>
        <end position="133"/>
    </location>
</feature>
<dbReference type="PANTHER" id="PTHR43386">
    <property type="entry name" value="OLIGOPEPTIDE TRANSPORT SYSTEM PERMEASE PROTEIN APPC"/>
    <property type="match status" value="1"/>
</dbReference>
<dbReference type="KEGG" id="fal:FRAAL6182"/>
<dbReference type="SUPFAM" id="SSF161098">
    <property type="entry name" value="MetI-like"/>
    <property type="match status" value="1"/>
</dbReference>
<dbReference type="InterPro" id="IPR050366">
    <property type="entry name" value="BP-dependent_transpt_permease"/>
</dbReference>
<dbReference type="eggNOG" id="COG1173">
    <property type="taxonomic scope" value="Bacteria"/>
</dbReference>
<proteinExistence type="inferred from homology"/>
<keyword evidence="2 7" id="KW-0813">Transport</keyword>
<comment type="similarity">
    <text evidence="7">Belongs to the binding-protein-dependent transport system permease family.</text>
</comment>
<evidence type="ECO:0000256" key="8">
    <source>
        <dbReference type="SAM" id="MobiDB-lite"/>
    </source>
</evidence>